<comment type="caution">
    <text evidence="6">The sequence shown here is derived from an EMBL/GenBank/DDBJ whole genome shotgun (WGS) entry which is preliminary data.</text>
</comment>
<proteinExistence type="predicted"/>
<keyword evidence="3" id="KW-0175">Coiled coil</keyword>
<feature type="compositionally biased region" description="Low complexity" evidence="4">
    <location>
        <begin position="107"/>
        <end position="128"/>
    </location>
</feature>
<feature type="region of interest" description="Disordered" evidence="4">
    <location>
        <begin position="658"/>
        <end position="677"/>
    </location>
</feature>
<dbReference type="InterPro" id="IPR050613">
    <property type="entry name" value="Sec_Metabolite_Reg"/>
</dbReference>
<dbReference type="GO" id="GO:0005634">
    <property type="term" value="C:nucleus"/>
    <property type="evidence" value="ECO:0007669"/>
    <property type="project" value="UniProtKB-SubCell"/>
</dbReference>
<dbReference type="EMBL" id="JAFIQS010000001">
    <property type="protein sequence ID" value="KAG5173458.1"/>
    <property type="molecule type" value="Genomic_DNA"/>
</dbReference>
<feature type="compositionally biased region" description="Polar residues" evidence="4">
    <location>
        <begin position="723"/>
        <end position="750"/>
    </location>
</feature>
<feature type="region of interest" description="Disordered" evidence="4">
    <location>
        <begin position="104"/>
        <end position="138"/>
    </location>
</feature>
<keyword evidence="2" id="KW-0539">Nucleus</keyword>
<gene>
    <name evidence="6" type="ORF">JR316_000115</name>
</gene>
<dbReference type="CDD" id="cd12148">
    <property type="entry name" value="fungal_TF_MHR"/>
    <property type="match status" value="1"/>
</dbReference>
<evidence type="ECO:0000259" key="5">
    <source>
        <dbReference type="SMART" id="SM00906"/>
    </source>
</evidence>
<evidence type="ECO:0000256" key="1">
    <source>
        <dbReference type="ARBA" id="ARBA00004123"/>
    </source>
</evidence>
<feature type="region of interest" description="Disordered" evidence="4">
    <location>
        <begin position="723"/>
        <end position="767"/>
    </location>
</feature>
<name>A0A8H7Y991_PSICU</name>
<dbReference type="InterPro" id="IPR007219">
    <property type="entry name" value="XnlR_reg_dom"/>
</dbReference>
<feature type="coiled-coil region" evidence="3">
    <location>
        <begin position="57"/>
        <end position="84"/>
    </location>
</feature>
<accession>A0A8H7Y991</accession>
<dbReference type="GO" id="GO:0008270">
    <property type="term" value="F:zinc ion binding"/>
    <property type="evidence" value="ECO:0007669"/>
    <property type="project" value="InterPro"/>
</dbReference>
<evidence type="ECO:0000256" key="3">
    <source>
        <dbReference type="SAM" id="Coils"/>
    </source>
</evidence>
<sequence>MVSLSALFVHVCNAQILTIPARRFPAKNVFREVVDRSVQMARVLQPGKGGRLYLADTEELYNRIEDISSRNRELEAALRKLQETVSPEQPHPLLATNVLRLNTQQGTPSEPSTSSSSKSPSTSRISPTTHPPETDLPGMKVDEEQHVVDAFGTLAVNRLGESSFLGRSARPEYLVTVTNLPRRMHRPALPRLSLRIREASFPERELYNDTLLAEILEFLPPQAEALHLCEVYLEYGKYLYAPISKHELLEETLAVVYRARQHHHLLSLLYIVFSIATLFNPNQQPFSTDAQEYYYLSRTSLGFTQPFHETSLTSIQILIHMAHYIELSDMEPEGFESAWIHVGNAVRLGMKAGLNLNSTRWKLPEIVVQRRHDLFWRLFVTDTWSSFYLGRFPSISTGHFDCPAPSNTVDSNHDSTDFYQWNISFAILLHDVLQTAFGPKEPPYSTITDLDRKIRDFHVPSQWITPDEGMEEPPLEIAMYRWLVLSAKEIISNLLVTNSRTPALLNLHRSYFALALQESSGDLQRHRYLPSVVAIYRSSWRLVRGLALTWTVIPKFLARVTLAWSHGLSAAVVLCLLVTRAPTSPLTTPALEELDHLNSLFDSAAPSCGPAEKLLNSVQTLRRKAQEAVGLPHFRFHHTDEGTSISTTELDRLNGKTYLHTDNGSSGGPTTMDPRSRATSVTISDIADGHNRPSPFHNHNIANLHPTIVRDLREFSHYNAISTTPSSMSFSDVPSVPLPTTHTQSHSNPRTLAPPPPPRDPSPETDKLLLQQFDPTPSASQSQPLLPPRNESLFQSLQAATYFHTQPDSFLDPRSRMGMGMMFAPGFQSGFTGGYGASPIALDPSWNNFVEQLGFG</sequence>
<dbReference type="GO" id="GO:0006351">
    <property type="term" value="P:DNA-templated transcription"/>
    <property type="evidence" value="ECO:0007669"/>
    <property type="project" value="InterPro"/>
</dbReference>
<feature type="domain" description="Xylanolytic transcriptional activator regulatory" evidence="5">
    <location>
        <begin position="338"/>
        <end position="411"/>
    </location>
</feature>
<protein>
    <recommendedName>
        <fullName evidence="5">Xylanolytic transcriptional activator regulatory domain-containing protein</fullName>
    </recommendedName>
</protein>
<dbReference type="SMART" id="SM00906">
    <property type="entry name" value="Fungal_trans"/>
    <property type="match status" value="1"/>
</dbReference>
<evidence type="ECO:0000313" key="6">
    <source>
        <dbReference type="EMBL" id="KAG5173458.1"/>
    </source>
</evidence>
<reference evidence="6" key="1">
    <citation type="submission" date="2021-02" db="EMBL/GenBank/DDBJ databases">
        <title>Psilocybe cubensis genome.</title>
        <authorList>
            <person name="Mckernan K.J."/>
            <person name="Crawford S."/>
            <person name="Trippe A."/>
            <person name="Kane L.T."/>
            <person name="Mclaughlin S."/>
        </authorList>
    </citation>
    <scope>NUCLEOTIDE SEQUENCE [LARGE SCALE GENOMIC DNA]</scope>
    <source>
        <strain evidence="6">MGC-MH-2018</strain>
    </source>
</reference>
<dbReference type="PANTHER" id="PTHR31001">
    <property type="entry name" value="UNCHARACTERIZED TRANSCRIPTIONAL REGULATORY PROTEIN"/>
    <property type="match status" value="1"/>
</dbReference>
<dbReference type="PANTHER" id="PTHR31001:SF56">
    <property type="entry name" value="ZN(2)-C6 FUNGAL-TYPE DOMAIN-CONTAINING PROTEIN"/>
    <property type="match status" value="1"/>
</dbReference>
<organism evidence="6">
    <name type="scientific">Psilocybe cubensis</name>
    <name type="common">Psychedelic mushroom</name>
    <name type="synonym">Stropharia cubensis</name>
    <dbReference type="NCBI Taxonomy" id="181762"/>
    <lineage>
        <taxon>Eukaryota</taxon>
        <taxon>Fungi</taxon>
        <taxon>Dikarya</taxon>
        <taxon>Basidiomycota</taxon>
        <taxon>Agaricomycotina</taxon>
        <taxon>Agaricomycetes</taxon>
        <taxon>Agaricomycetidae</taxon>
        <taxon>Agaricales</taxon>
        <taxon>Agaricineae</taxon>
        <taxon>Strophariaceae</taxon>
        <taxon>Psilocybe</taxon>
    </lineage>
</organism>
<evidence type="ECO:0000256" key="2">
    <source>
        <dbReference type="ARBA" id="ARBA00023242"/>
    </source>
</evidence>
<dbReference type="GO" id="GO:0003677">
    <property type="term" value="F:DNA binding"/>
    <property type="evidence" value="ECO:0007669"/>
    <property type="project" value="InterPro"/>
</dbReference>
<comment type="subcellular location">
    <subcellularLocation>
        <location evidence="1">Nucleus</location>
    </subcellularLocation>
</comment>
<evidence type="ECO:0000256" key="4">
    <source>
        <dbReference type="SAM" id="MobiDB-lite"/>
    </source>
</evidence>
<dbReference type="Pfam" id="PF04082">
    <property type="entry name" value="Fungal_trans"/>
    <property type="match status" value="1"/>
</dbReference>
<dbReference type="AlphaFoldDB" id="A0A8H7Y991"/>